<keyword evidence="10 11" id="KW-0472">Membrane</keyword>
<dbReference type="Gene3D" id="1.20.1560.10">
    <property type="entry name" value="ABC transporter type 1, transmembrane domain"/>
    <property type="match status" value="1"/>
</dbReference>
<dbReference type="Pfam" id="PF00005">
    <property type="entry name" value="ABC_tran"/>
    <property type="match status" value="1"/>
</dbReference>
<dbReference type="SMART" id="SM00382">
    <property type="entry name" value="AAA"/>
    <property type="match status" value="1"/>
</dbReference>
<evidence type="ECO:0000256" key="1">
    <source>
        <dbReference type="ARBA" id="ARBA00004651"/>
    </source>
</evidence>
<comment type="caution">
    <text evidence="14">The sequence shown here is derived from an EMBL/GenBank/DDBJ whole genome shotgun (WGS) entry which is preliminary data.</text>
</comment>
<dbReference type="CDD" id="cd18552">
    <property type="entry name" value="ABC_6TM_MsbA_like"/>
    <property type="match status" value="1"/>
</dbReference>
<evidence type="ECO:0000256" key="5">
    <source>
        <dbReference type="ARBA" id="ARBA00022741"/>
    </source>
</evidence>
<dbReference type="Proteomes" id="UP000484255">
    <property type="component" value="Unassembled WGS sequence"/>
</dbReference>
<dbReference type="PROSITE" id="PS50893">
    <property type="entry name" value="ABC_TRANSPORTER_2"/>
    <property type="match status" value="1"/>
</dbReference>
<dbReference type="InterPro" id="IPR017871">
    <property type="entry name" value="ABC_transporter-like_CS"/>
</dbReference>
<dbReference type="GO" id="GO:0005524">
    <property type="term" value="F:ATP binding"/>
    <property type="evidence" value="ECO:0007669"/>
    <property type="project" value="UniProtKB-KW"/>
</dbReference>
<keyword evidence="7" id="KW-1278">Translocase</keyword>
<evidence type="ECO:0000256" key="6">
    <source>
        <dbReference type="ARBA" id="ARBA00022840"/>
    </source>
</evidence>
<keyword evidence="6 14" id="KW-0067">ATP-binding</keyword>
<evidence type="ECO:0000256" key="10">
    <source>
        <dbReference type="ARBA" id="ARBA00023136"/>
    </source>
</evidence>
<dbReference type="EMBL" id="JAAGOH010000017">
    <property type="protein sequence ID" value="NDY92348.1"/>
    <property type="molecule type" value="Genomic_DNA"/>
</dbReference>
<accession>A0A7C9PI32</accession>
<dbReference type="AlphaFoldDB" id="A0A7C9PI32"/>
<keyword evidence="15" id="KW-1185">Reference proteome</keyword>
<gene>
    <name evidence="14" type="ORF">G3A44_14255</name>
</gene>
<dbReference type="GO" id="GO:0005886">
    <property type="term" value="C:plasma membrane"/>
    <property type="evidence" value="ECO:0007669"/>
    <property type="project" value="UniProtKB-SubCell"/>
</dbReference>
<evidence type="ECO:0000256" key="2">
    <source>
        <dbReference type="ARBA" id="ARBA00022448"/>
    </source>
</evidence>
<dbReference type="FunFam" id="3.40.50.300:FF:000221">
    <property type="entry name" value="Multidrug ABC transporter ATP-binding protein"/>
    <property type="match status" value="1"/>
</dbReference>
<evidence type="ECO:0000313" key="15">
    <source>
        <dbReference type="Proteomes" id="UP000484255"/>
    </source>
</evidence>
<reference evidence="14 15" key="1">
    <citation type="submission" date="2020-02" db="EMBL/GenBank/DDBJ databases">
        <title>Ideonella bacterium strain TBM-1.</title>
        <authorList>
            <person name="Chen W.-M."/>
        </authorList>
    </citation>
    <scope>NUCLEOTIDE SEQUENCE [LARGE SCALE GENOMIC DNA]</scope>
    <source>
        <strain evidence="14 15">TBM-1</strain>
    </source>
</reference>
<dbReference type="Gene3D" id="3.40.50.300">
    <property type="entry name" value="P-loop containing nucleotide triphosphate hydrolases"/>
    <property type="match status" value="1"/>
</dbReference>
<dbReference type="GO" id="GO:0016887">
    <property type="term" value="F:ATP hydrolysis activity"/>
    <property type="evidence" value="ECO:0007669"/>
    <property type="project" value="InterPro"/>
</dbReference>
<feature type="domain" description="ABC transmembrane type-1" evidence="13">
    <location>
        <begin position="24"/>
        <end position="304"/>
    </location>
</feature>
<evidence type="ECO:0000259" key="12">
    <source>
        <dbReference type="PROSITE" id="PS50893"/>
    </source>
</evidence>
<keyword evidence="3" id="KW-1003">Cell membrane</keyword>
<evidence type="ECO:0000256" key="3">
    <source>
        <dbReference type="ARBA" id="ARBA00022475"/>
    </source>
</evidence>
<dbReference type="GO" id="GO:0006869">
    <property type="term" value="P:lipid transport"/>
    <property type="evidence" value="ECO:0007669"/>
    <property type="project" value="UniProtKB-KW"/>
</dbReference>
<feature type="transmembrane region" description="Helical" evidence="11">
    <location>
        <begin position="21"/>
        <end position="42"/>
    </location>
</feature>
<evidence type="ECO:0000256" key="8">
    <source>
        <dbReference type="ARBA" id="ARBA00022989"/>
    </source>
</evidence>
<feature type="transmembrane region" description="Helical" evidence="11">
    <location>
        <begin position="159"/>
        <end position="179"/>
    </location>
</feature>
<keyword evidence="2" id="KW-0813">Transport</keyword>
<keyword evidence="4 11" id="KW-0812">Transmembrane</keyword>
<dbReference type="InterPro" id="IPR027417">
    <property type="entry name" value="P-loop_NTPase"/>
</dbReference>
<dbReference type="InterPro" id="IPR039421">
    <property type="entry name" value="Type_1_exporter"/>
</dbReference>
<dbReference type="GO" id="GO:0015421">
    <property type="term" value="F:ABC-type oligopeptide transporter activity"/>
    <property type="evidence" value="ECO:0007669"/>
    <property type="project" value="TreeGrafter"/>
</dbReference>
<protein>
    <submittedName>
        <fullName evidence="14">ATP-binding cassette domain-containing protein</fullName>
    </submittedName>
</protein>
<dbReference type="PANTHER" id="PTHR43394">
    <property type="entry name" value="ATP-DEPENDENT PERMEASE MDL1, MITOCHONDRIAL"/>
    <property type="match status" value="1"/>
</dbReference>
<feature type="transmembrane region" description="Helical" evidence="11">
    <location>
        <begin position="54"/>
        <end position="75"/>
    </location>
</feature>
<evidence type="ECO:0000259" key="13">
    <source>
        <dbReference type="PROSITE" id="PS50929"/>
    </source>
</evidence>
<evidence type="ECO:0000256" key="7">
    <source>
        <dbReference type="ARBA" id="ARBA00022967"/>
    </source>
</evidence>
<sequence>MTFKETGLRLLGYFRATRVRMLSGIGFFFLAAMMEPLVPALLGKLLDTGFKADLGFPVWWVPIILVGMFLCRGLFQFSGAYLFTTSNARVVMDLRADMVRAMIKADAPLYARMGPGVMAARIINDPQAAVGSLQGAVVTLLRDGTTFIALVGYLLYLNWWLTMVSMVTMPLLAIVVRIVQKRILHAAGKSYESQVRLIGITDDIARAWRVVRTFDAGDFEVSRFLSEADRLRRAVVKNGTAAASMTPLTQLVASLGVSAILTMAILNAQGGGATVGEFVGFITALLMIISPLRHLTDVSQPIINGFIVARVCFEFMDTPSEPDAGEVVLDRSSVSGHIEFDRVTLKYPDSETKALSELSLNIPAGSTAALVGASGAGKTTIVSTLLGFAQAQEGAVRLDGVSLPEIRKLSLRQQFAVVSQDIVLFEGSIADNVTYALPFDAAKVESCLRAANLWDFVQSQPEGLQTAVGTNGNRLSGGQRQRLAIARALYKDARIWIFDEATSALDTESERIVQQSIEQWQGRKTLILIAHRLSTVRNADCIHVLSEGRVVESGTHEVLMARQGLYAGMVNAQSMA</sequence>
<dbReference type="InterPro" id="IPR011527">
    <property type="entry name" value="ABC1_TM_dom"/>
</dbReference>
<proteinExistence type="predicted"/>
<evidence type="ECO:0000313" key="14">
    <source>
        <dbReference type="EMBL" id="NDY92348.1"/>
    </source>
</evidence>
<evidence type="ECO:0000256" key="11">
    <source>
        <dbReference type="SAM" id="Phobius"/>
    </source>
</evidence>
<dbReference type="InterPro" id="IPR036640">
    <property type="entry name" value="ABC1_TM_sf"/>
</dbReference>
<comment type="subcellular location">
    <subcellularLocation>
        <location evidence="1">Cell membrane</location>
        <topology evidence="1">Multi-pass membrane protein</topology>
    </subcellularLocation>
</comment>
<keyword evidence="5" id="KW-0547">Nucleotide-binding</keyword>
<evidence type="ECO:0000256" key="9">
    <source>
        <dbReference type="ARBA" id="ARBA00023055"/>
    </source>
</evidence>
<dbReference type="PANTHER" id="PTHR43394:SF1">
    <property type="entry name" value="ATP-BINDING CASSETTE SUB-FAMILY B MEMBER 10, MITOCHONDRIAL"/>
    <property type="match status" value="1"/>
</dbReference>
<keyword evidence="8 11" id="KW-1133">Transmembrane helix</keyword>
<evidence type="ECO:0000256" key="4">
    <source>
        <dbReference type="ARBA" id="ARBA00022692"/>
    </source>
</evidence>
<dbReference type="Pfam" id="PF00664">
    <property type="entry name" value="ABC_membrane"/>
    <property type="match status" value="1"/>
</dbReference>
<name>A0A7C9PI32_9BURK</name>
<keyword evidence="9" id="KW-0445">Lipid transport</keyword>
<dbReference type="PROSITE" id="PS50929">
    <property type="entry name" value="ABC_TM1F"/>
    <property type="match status" value="1"/>
</dbReference>
<dbReference type="PROSITE" id="PS00211">
    <property type="entry name" value="ABC_TRANSPORTER_1"/>
    <property type="match status" value="1"/>
</dbReference>
<dbReference type="InterPro" id="IPR003439">
    <property type="entry name" value="ABC_transporter-like_ATP-bd"/>
</dbReference>
<dbReference type="InterPro" id="IPR003593">
    <property type="entry name" value="AAA+_ATPase"/>
</dbReference>
<dbReference type="SUPFAM" id="SSF90123">
    <property type="entry name" value="ABC transporter transmembrane region"/>
    <property type="match status" value="1"/>
</dbReference>
<organism evidence="14 15">
    <name type="scientific">Ideonella livida</name>
    <dbReference type="NCBI Taxonomy" id="2707176"/>
    <lineage>
        <taxon>Bacteria</taxon>
        <taxon>Pseudomonadati</taxon>
        <taxon>Pseudomonadota</taxon>
        <taxon>Betaproteobacteria</taxon>
        <taxon>Burkholderiales</taxon>
        <taxon>Sphaerotilaceae</taxon>
        <taxon>Ideonella</taxon>
    </lineage>
</organism>
<feature type="domain" description="ABC transporter" evidence="12">
    <location>
        <begin position="338"/>
        <end position="572"/>
    </location>
</feature>
<dbReference type="RefSeq" id="WP_163458202.1">
    <property type="nucleotide sequence ID" value="NZ_JAAGOH010000017.1"/>
</dbReference>
<dbReference type="SUPFAM" id="SSF52540">
    <property type="entry name" value="P-loop containing nucleoside triphosphate hydrolases"/>
    <property type="match status" value="1"/>
</dbReference>